<keyword evidence="4" id="KW-1185">Reference proteome</keyword>
<dbReference type="Proteomes" id="UP000325372">
    <property type="component" value="Unassembled WGS sequence"/>
</dbReference>
<evidence type="ECO:0000313" key="4">
    <source>
        <dbReference type="Proteomes" id="UP000325372"/>
    </source>
</evidence>
<comment type="caution">
    <text evidence="3">The sequence shown here is derived from an EMBL/GenBank/DDBJ whole genome shotgun (WGS) entry which is preliminary data.</text>
</comment>
<gene>
    <name evidence="3" type="ORF">F3N42_02760</name>
</gene>
<feature type="coiled-coil region" evidence="1">
    <location>
        <begin position="63"/>
        <end position="97"/>
    </location>
</feature>
<feature type="compositionally biased region" description="Basic residues" evidence="2">
    <location>
        <begin position="20"/>
        <end position="37"/>
    </location>
</feature>
<accession>A0A5N0TE80</accession>
<organism evidence="3 4">
    <name type="scientific">Marinihelvus fidelis</name>
    <dbReference type="NCBI Taxonomy" id="2613842"/>
    <lineage>
        <taxon>Bacteria</taxon>
        <taxon>Pseudomonadati</taxon>
        <taxon>Pseudomonadota</taxon>
        <taxon>Gammaproteobacteria</taxon>
        <taxon>Chromatiales</taxon>
        <taxon>Wenzhouxiangellaceae</taxon>
        <taxon>Marinihelvus</taxon>
    </lineage>
</organism>
<dbReference type="RefSeq" id="WP_150862848.1">
    <property type="nucleotide sequence ID" value="NZ_VYXP01000002.1"/>
</dbReference>
<keyword evidence="1" id="KW-0175">Coiled coil</keyword>
<dbReference type="InterPro" id="IPR018636">
    <property type="entry name" value="DUF2058"/>
</dbReference>
<name>A0A5N0TE80_9GAMM</name>
<evidence type="ECO:0000313" key="3">
    <source>
        <dbReference type="EMBL" id="KAA9133290.1"/>
    </source>
</evidence>
<protein>
    <submittedName>
        <fullName evidence="3">DUF2058 domain-containing protein</fullName>
    </submittedName>
</protein>
<dbReference type="Pfam" id="PF09831">
    <property type="entry name" value="DUF2058"/>
    <property type="match status" value="1"/>
</dbReference>
<evidence type="ECO:0000256" key="2">
    <source>
        <dbReference type="SAM" id="MobiDB-lite"/>
    </source>
</evidence>
<evidence type="ECO:0000256" key="1">
    <source>
        <dbReference type="SAM" id="Coils"/>
    </source>
</evidence>
<feature type="region of interest" description="Disordered" evidence="2">
    <location>
        <begin position="1"/>
        <end position="53"/>
    </location>
</feature>
<dbReference type="AlphaFoldDB" id="A0A5N0TE80"/>
<proteinExistence type="predicted"/>
<reference evidence="3 4" key="1">
    <citation type="submission" date="2019-09" db="EMBL/GenBank/DDBJ databases">
        <title>Wenzhouxiangella sp. Genome sequencing and assembly.</title>
        <authorList>
            <person name="Zhang R."/>
        </authorList>
    </citation>
    <scope>NUCLEOTIDE SEQUENCE [LARGE SCALE GENOMIC DNA]</scope>
    <source>
        <strain evidence="3 4">W260</strain>
    </source>
</reference>
<sequence>MSDSLKDQLIALGLAEDKPKPKRRKPSGKSRHARGKAGGKAAAAKPGGKGGEISLDQAWKLKARDEKQAVAESKARKLEIERERRRINGEIKALVEANRLNDPKAELKRNFLYKDRIRSVLVTSEQLAALNAGELGLVFLRGNYHLVKAEVAEQAKAISPDHVPELAAAADDADGDHPVPDDLVW</sequence>
<dbReference type="EMBL" id="VYXP01000002">
    <property type="protein sequence ID" value="KAA9133290.1"/>
    <property type="molecule type" value="Genomic_DNA"/>
</dbReference>